<dbReference type="GO" id="GO:0006351">
    <property type="term" value="P:DNA-templated transcription"/>
    <property type="evidence" value="ECO:0007669"/>
    <property type="project" value="TreeGrafter"/>
</dbReference>
<evidence type="ECO:0000313" key="9">
    <source>
        <dbReference type="Proteomes" id="UP000634647"/>
    </source>
</evidence>
<keyword evidence="3" id="KW-0238">DNA-binding</keyword>
<dbReference type="InterPro" id="IPR036390">
    <property type="entry name" value="WH_DNA-bd_sf"/>
</dbReference>
<evidence type="ECO:0000256" key="4">
    <source>
        <dbReference type="ARBA" id="ARBA00023163"/>
    </source>
</evidence>
<sequence length="299" mass="31375">MIPWRDLPPLTALRAFSAYAETGTVVAAADALGVSHAAISQQLRVLEAHLGVQLLRRAGRALTLTPEGELLAGALAGGFGEIARMVERLTGAEAARPLRLTTTPSFAAGWLMPRIAEFRDQHPDIDVVIDPSGAVQPLGRGGYDIALRYGSGDWPGYVVHRLVDSGMVVVAAPGLVGAGPVGDLADLAGYPWMQELGTSEATDFLQAHGVATRARRGIVSLPGNMMIDAARDGMGVAVIAGAFVAADIAAGRLRVLYADDRKKGYFLVTPEGVLRPPARAFARWARRQVAGAGPQTAEA</sequence>
<comment type="similarity">
    <text evidence="1">Belongs to the LysR transcriptional regulatory family.</text>
</comment>
<dbReference type="Pfam" id="PF00126">
    <property type="entry name" value="HTH_1"/>
    <property type="match status" value="1"/>
</dbReference>
<evidence type="ECO:0000259" key="5">
    <source>
        <dbReference type="PROSITE" id="PS50931"/>
    </source>
</evidence>
<dbReference type="SUPFAM" id="SSF46785">
    <property type="entry name" value="Winged helix' DNA-binding domain"/>
    <property type="match status" value="1"/>
</dbReference>
<keyword evidence="2" id="KW-0805">Transcription regulation</keyword>
<dbReference type="Proteomes" id="UP000634647">
    <property type="component" value="Unassembled WGS sequence"/>
</dbReference>
<accession>A0AAN4ZXT0</accession>
<dbReference type="EMBL" id="FNOB01000001">
    <property type="protein sequence ID" value="SDW03675.1"/>
    <property type="molecule type" value="Genomic_DNA"/>
</dbReference>
<dbReference type="SUPFAM" id="SSF53850">
    <property type="entry name" value="Periplasmic binding protein-like II"/>
    <property type="match status" value="1"/>
</dbReference>
<dbReference type="Proteomes" id="UP000199541">
    <property type="component" value="Unassembled WGS sequence"/>
</dbReference>
<gene>
    <name evidence="6" type="ORF">GCM10008024_04310</name>
    <name evidence="7" type="ORF">SAMN05444006_101117</name>
</gene>
<dbReference type="PANTHER" id="PTHR30537:SF26">
    <property type="entry name" value="GLYCINE CLEAVAGE SYSTEM TRANSCRIPTIONAL ACTIVATOR"/>
    <property type="match status" value="1"/>
</dbReference>
<dbReference type="Gene3D" id="1.10.10.10">
    <property type="entry name" value="Winged helix-like DNA-binding domain superfamily/Winged helix DNA-binding domain"/>
    <property type="match status" value="1"/>
</dbReference>
<reference evidence="6" key="1">
    <citation type="journal article" date="2014" name="Int. J. Syst. Evol. Microbiol.">
        <title>Complete genome sequence of Corynebacterium casei LMG S-19264T (=DSM 44701T), isolated from a smear-ripened cheese.</title>
        <authorList>
            <consortium name="US DOE Joint Genome Institute (JGI-PGF)"/>
            <person name="Walter F."/>
            <person name="Albersmeier A."/>
            <person name="Kalinowski J."/>
            <person name="Ruckert C."/>
        </authorList>
    </citation>
    <scope>NUCLEOTIDE SEQUENCE</scope>
    <source>
        <strain evidence="6">CGMCC 1.10859</strain>
    </source>
</reference>
<evidence type="ECO:0000313" key="7">
    <source>
        <dbReference type="EMBL" id="SDW03675.1"/>
    </source>
</evidence>
<dbReference type="RefSeq" id="WP_035846753.1">
    <property type="nucleotide sequence ID" value="NZ_BNAB01000001.1"/>
</dbReference>
<name>A0AAN4ZXT0_9RHOB</name>
<dbReference type="Pfam" id="PF03466">
    <property type="entry name" value="LysR_substrate"/>
    <property type="match status" value="1"/>
</dbReference>
<evidence type="ECO:0000256" key="3">
    <source>
        <dbReference type="ARBA" id="ARBA00023125"/>
    </source>
</evidence>
<dbReference type="Gene3D" id="3.40.190.10">
    <property type="entry name" value="Periplasmic binding protein-like II"/>
    <property type="match status" value="2"/>
</dbReference>
<organism evidence="6 9">
    <name type="scientific">Allgaiera indica</name>
    <dbReference type="NCBI Taxonomy" id="765699"/>
    <lineage>
        <taxon>Bacteria</taxon>
        <taxon>Pseudomonadati</taxon>
        <taxon>Pseudomonadota</taxon>
        <taxon>Alphaproteobacteria</taxon>
        <taxon>Rhodobacterales</taxon>
        <taxon>Paracoccaceae</taxon>
        <taxon>Allgaiera</taxon>
    </lineage>
</organism>
<dbReference type="InterPro" id="IPR058163">
    <property type="entry name" value="LysR-type_TF_proteobact-type"/>
</dbReference>
<reference evidence="7 8" key="2">
    <citation type="submission" date="2016-10" db="EMBL/GenBank/DDBJ databases">
        <authorList>
            <person name="Varghese N."/>
            <person name="Submissions S."/>
        </authorList>
    </citation>
    <scope>NUCLEOTIDE SEQUENCE [LARGE SCALE GENOMIC DNA]</scope>
    <source>
        <strain evidence="7 8">DSM 24802</strain>
    </source>
</reference>
<dbReference type="InterPro" id="IPR005119">
    <property type="entry name" value="LysR_subst-bd"/>
</dbReference>
<proteinExistence type="inferred from homology"/>
<dbReference type="AlphaFoldDB" id="A0AAN4ZXT0"/>
<evidence type="ECO:0000313" key="8">
    <source>
        <dbReference type="Proteomes" id="UP000199541"/>
    </source>
</evidence>
<evidence type="ECO:0000256" key="2">
    <source>
        <dbReference type="ARBA" id="ARBA00023015"/>
    </source>
</evidence>
<reference evidence="6" key="3">
    <citation type="submission" date="2023-06" db="EMBL/GenBank/DDBJ databases">
        <authorList>
            <person name="Sun Q."/>
            <person name="Zhou Y."/>
        </authorList>
    </citation>
    <scope>NUCLEOTIDE SEQUENCE</scope>
    <source>
        <strain evidence="6">CGMCC 1.10859</strain>
    </source>
</reference>
<comment type="caution">
    <text evidence="6">The sequence shown here is derived from an EMBL/GenBank/DDBJ whole genome shotgun (WGS) entry which is preliminary data.</text>
</comment>
<evidence type="ECO:0000313" key="6">
    <source>
        <dbReference type="EMBL" id="GHD98909.1"/>
    </source>
</evidence>
<feature type="domain" description="HTH lysR-type" evidence="5">
    <location>
        <begin position="8"/>
        <end position="65"/>
    </location>
</feature>
<dbReference type="InterPro" id="IPR000847">
    <property type="entry name" value="LysR_HTH_N"/>
</dbReference>
<dbReference type="GO" id="GO:0003700">
    <property type="term" value="F:DNA-binding transcription factor activity"/>
    <property type="evidence" value="ECO:0007669"/>
    <property type="project" value="InterPro"/>
</dbReference>
<dbReference type="GO" id="GO:0043565">
    <property type="term" value="F:sequence-specific DNA binding"/>
    <property type="evidence" value="ECO:0007669"/>
    <property type="project" value="TreeGrafter"/>
</dbReference>
<dbReference type="PANTHER" id="PTHR30537">
    <property type="entry name" value="HTH-TYPE TRANSCRIPTIONAL REGULATOR"/>
    <property type="match status" value="1"/>
</dbReference>
<evidence type="ECO:0000256" key="1">
    <source>
        <dbReference type="ARBA" id="ARBA00009437"/>
    </source>
</evidence>
<protein>
    <submittedName>
        <fullName evidence="6 7">LysR family transcriptional regulator</fullName>
    </submittedName>
</protein>
<dbReference type="PROSITE" id="PS50931">
    <property type="entry name" value="HTH_LYSR"/>
    <property type="match status" value="1"/>
</dbReference>
<keyword evidence="4" id="KW-0804">Transcription</keyword>
<dbReference type="EMBL" id="BNAB01000001">
    <property type="protein sequence ID" value="GHD98909.1"/>
    <property type="molecule type" value="Genomic_DNA"/>
</dbReference>
<dbReference type="InterPro" id="IPR036388">
    <property type="entry name" value="WH-like_DNA-bd_sf"/>
</dbReference>
<keyword evidence="8" id="KW-1185">Reference proteome</keyword>